<organism evidence="6 7">
    <name type="scientific">Sutterella wadsworthensis 2_1_59BFAA</name>
    <dbReference type="NCBI Taxonomy" id="742823"/>
    <lineage>
        <taxon>Bacteria</taxon>
        <taxon>Pseudomonadati</taxon>
        <taxon>Pseudomonadota</taxon>
        <taxon>Betaproteobacteria</taxon>
        <taxon>Burkholderiales</taxon>
        <taxon>Sutterellaceae</taxon>
        <taxon>Sutterella</taxon>
    </lineage>
</organism>
<dbReference type="InterPro" id="IPR050109">
    <property type="entry name" value="HTH-type_TetR-like_transc_reg"/>
</dbReference>
<dbReference type="HOGENOM" id="CLU_069356_12_8_4"/>
<dbReference type="RefSeq" id="WP_005436435.1">
    <property type="nucleotide sequence ID" value="NZ_JH815519.1"/>
</dbReference>
<name>K1KFF1_9BURK</name>
<feature type="DNA-binding region" description="H-T-H motif" evidence="4">
    <location>
        <begin position="36"/>
        <end position="55"/>
    </location>
</feature>
<dbReference type="Pfam" id="PF00440">
    <property type="entry name" value="TetR_N"/>
    <property type="match status" value="1"/>
</dbReference>
<dbReference type="InterPro" id="IPR009057">
    <property type="entry name" value="Homeodomain-like_sf"/>
</dbReference>
<dbReference type="PANTHER" id="PTHR30055:SF234">
    <property type="entry name" value="HTH-TYPE TRANSCRIPTIONAL REGULATOR BETI"/>
    <property type="match status" value="1"/>
</dbReference>
<keyword evidence="3" id="KW-0804">Transcription</keyword>
<dbReference type="Proteomes" id="UP000005835">
    <property type="component" value="Unassembled WGS sequence"/>
</dbReference>
<dbReference type="EMBL" id="ADMG01000041">
    <property type="protein sequence ID" value="EKB30484.1"/>
    <property type="molecule type" value="Genomic_DNA"/>
</dbReference>
<dbReference type="GO" id="GO:0000976">
    <property type="term" value="F:transcription cis-regulatory region binding"/>
    <property type="evidence" value="ECO:0007669"/>
    <property type="project" value="TreeGrafter"/>
</dbReference>
<evidence type="ECO:0000259" key="5">
    <source>
        <dbReference type="PROSITE" id="PS50977"/>
    </source>
</evidence>
<evidence type="ECO:0000313" key="7">
    <source>
        <dbReference type="Proteomes" id="UP000005835"/>
    </source>
</evidence>
<dbReference type="eggNOG" id="COG1309">
    <property type="taxonomic scope" value="Bacteria"/>
</dbReference>
<keyword evidence="1" id="KW-0805">Transcription regulation</keyword>
<evidence type="ECO:0000256" key="2">
    <source>
        <dbReference type="ARBA" id="ARBA00023125"/>
    </source>
</evidence>
<proteinExistence type="predicted"/>
<dbReference type="PROSITE" id="PS50977">
    <property type="entry name" value="HTH_TETR_2"/>
    <property type="match status" value="1"/>
</dbReference>
<evidence type="ECO:0000256" key="3">
    <source>
        <dbReference type="ARBA" id="ARBA00023163"/>
    </source>
</evidence>
<keyword evidence="7" id="KW-1185">Reference proteome</keyword>
<accession>K1KFF1</accession>
<dbReference type="PANTHER" id="PTHR30055">
    <property type="entry name" value="HTH-TYPE TRANSCRIPTIONAL REGULATOR RUTR"/>
    <property type="match status" value="1"/>
</dbReference>
<dbReference type="AlphaFoldDB" id="K1KFF1"/>
<dbReference type="Gene3D" id="1.10.357.10">
    <property type="entry name" value="Tetracycline Repressor, domain 2"/>
    <property type="match status" value="1"/>
</dbReference>
<evidence type="ECO:0000313" key="6">
    <source>
        <dbReference type="EMBL" id="EKB30484.1"/>
    </source>
</evidence>
<evidence type="ECO:0000256" key="4">
    <source>
        <dbReference type="PROSITE-ProRule" id="PRU00335"/>
    </source>
</evidence>
<gene>
    <name evidence="6" type="ORF">HMPREF9465_01898</name>
</gene>
<dbReference type="InterPro" id="IPR001647">
    <property type="entry name" value="HTH_TetR"/>
</dbReference>
<comment type="caution">
    <text evidence="6">The sequence shown here is derived from an EMBL/GenBank/DDBJ whole genome shotgun (WGS) entry which is preliminary data.</text>
</comment>
<dbReference type="OrthoDB" id="5293507at2"/>
<dbReference type="STRING" id="742823.HMPREF9465_01898"/>
<reference evidence="6 7" key="1">
    <citation type="submission" date="2012-05" db="EMBL/GenBank/DDBJ databases">
        <title>The Genome Sequence of Sutterella wadsworthensis 2_1_59BFAA.</title>
        <authorList>
            <consortium name="The Broad Institute Genome Sequencing Platform"/>
            <person name="Earl A."/>
            <person name="Ward D."/>
            <person name="Feldgarden M."/>
            <person name="Gevers D."/>
            <person name="Daigneault M."/>
            <person name="Strauss J."/>
            <person name="Allen-Vercoe E."/>
            <person name="Walker B."/>
            <person name="Young S.K."/>
            <person name="Zeng Q."/>
            <person name="Gargeya S."/>
            <person name="Fitzgerald M."/>
            <person name="Haas B."/>
            <person name="Abouelleil A."/>
            <person name="Alvarado L."/>
            <person name="Arachchi H.M."/>
            <person name="Berlin A.M."/>
            <person name="Chapman S.B."/>
            <person name="Goldberg J."/>
            <person name="Griggs A."/>
            <person name="Gujja S."/>
            <person name="Hansen M."/>
            <person name="Howarth C."/>
            <person name="Imamovic A."/>
            <person name="Larimer J."/>
            <person name="McCowen C."/>
            <person name="Montmayeur A."/>
            <person name="Murphy C."/>
            <person name="Neiman D."/>
            <person name="Pearson M."/>
            <person name="Priest M."/>
            <person name="Roberts A."/>
            <person name="Saif S."/>
            <person name="Shea T."/>
            <person name="Sisk P."/>
            <person name="Sykes S."/>
            <person name="Wortman J."/>
            <person name="Nusbaum C."/>
            <person name="Birren B."/>
        </authorList>
    </citation>
    <scope>NUCLEOTIDE SEQUENCE [LARGE SCALE GENOMIC DNA]</scope>
    <source>
        <strain evidence="6 7">2_1_59BFAA</strain>
    </source>
</reference>
<feature type="domain" description="HTH tetR-type" evidence="5">
    <location>
        <begin position="13"/>
        <end position="73"/>
    </location>
</feature>
<protein>
    <recommendedName>
        <fullName evidence="5">HTH tetR-type domain-containing protein</fullName>
    </recommendedName>
</protein>
<sequence length="205" mass="23254">MTTTRDPRKQRGADARATVLEVALRLFARNGYAGVSMREVALEVGFTQAAIYYHFSDKIDLYRHAVDHAIKQVTDSIEEVVRIQDGTPPERLRRVIARIIGRFSSNNDGCILFQRVLIDTDRENALIFATKPLKRFFDLMMGFAAELGVTGDRRRWVLSLCSLCFMPYEGRMLIERIPGAGPGLYEEAEMIEYVAGLLEVHVSPR</sequence>
<keyword evidence="2 4" id="KW-0238">DNA-binding</keyword>
<evidence type="ECO:0000256" key="1">
    <source>
        <dbReference type="ARBA" id="ARBA00023015"/>
    </source>
</evidence>
<dbReference type="GO" id="GO:0003700">
    <property type="term" value="F:DNA-binding transcription factor activity"/>
    <property type="evidence" value="ECO:0007669"/>
    <property type="project" value="TreeGrafter"/>
</dbReference>
<dbReference type="PRINTS" id="PR00455">
    <property type="entry name" value="HTHTETR"/>
</dbReference>
<dbReference type="SUPFAM" id="SSF46689">
    <property type="entry name" value="Homeodomain-like"/>
    <property type="match status" value="1"/>
</dbReference>
<dbReference type="PATRIC" id="fig|742823.3.peg.1891"/>